<dbReference type="Pfam" id="PF19303">
    <property type="entry name" value="Anticodon_3"/>
    <property type="match status" value="1"/>
</dbReference>
<dbReference type="PROSITE" id="PS50886">
    <property type="entry name" value="TRBD"/>
    <property type="match status" value="1"/>
</dbReference>
<evidence type="ECO:0000313" key="19">
    <source>
        <dbReference type="EMBL" id="KUG05808.1"/>
    </source>
</evidence>
<dbReference type="InterPro" id="IPR015413">
    <property type="entry name" value="Methionyl/Leucyl_tRNA_Synth"/>
</dbReference>
<evidence type="ECO:0000256" key="12">
    <source>
        <dbReference type="ARBA" id="ARBA00022840"/>
    </source>
</evidence>
<dbReference type="InterPro" id="IPR014729">
    <property type="entry name" value="Rossmann-like_a/b/a_fold"/>
</dbReference>
<evidence type="ECO:0000256" key="7">
    <source>
        <dbReference type="ARBA" id="ARBA00022555"/>
    </source>
</evidence>
<dbReference type="HAMAP" id="MF_00098">
    <property type="entry name" value="Met_tRNA_synth_type1"/>
    <property type="match status" value="1"/>
</dbReference>
<dbReference type="InterPro" id="IPR012340">
    <property type="entry name" value="NA-bd_OB-fold"/>
</dbReference>
<feature type="domain" description="TRNA-binding" evidence="18">
    <location>
        <begin position="565"/>
        <end position="663"/>
    </location>
</feature>
<dbReference type="GO" id="GO:0004825">
    <property type="term" value="F:methionine-tRNA ligase activity"/>
    <property type="evidence" value="ECO:0007669"/>
    <property type="project" value="UniProtKB-EC"/>
</dbReference>
<dbReference type="InterPro" id="IPR002547">
    <property type="entry name" value="tRNA-bd_dom"/>
</dbReference>
<dbReference type="SUPFAM" id="SSF57770">
    <property type="entry name" value="Methionyl-tRNA synthetase (MetRS), Zn-domain"/>
    <property type="match status" value="1"/>
</dbReference>
<dbReference type="InterPro" id="IPR004495">
    <property type="entry name" value="Met-tRNA-synth_bsu_C"/>
</dbReference>
<dbReference type="PANTHER" id="PTHR45765:SF1">
    <property type="entry name" value="METHIONINE--TRNA LIGASE, CYTOPLASMIC"/>
    <property type="match status" value="1"/>
</dbReference>
<dbReference type="InterPro" id="IPR033911">
    <property type="entry name" value="MetRS_core"/>
</dbReference>
<dbReference type="PANTHER" id="PTHR45765">
    <property type="entry name" value="METHIONINE--TRNA LIGASE"/>
    <property type="match status" value="1"/>
</dbReference>
<dbReference type="InterPro" id="IPR009080">
    <property type="entry name" value="tRNAsynth_Ia_anticodon-bd"/>
</dbReference>
<dbReference type="GO" id="GO:0046872">
    <property type="term" value="F:metal ion binding"/>
    <property type="evidence" value="ECO:0007669"/>
    <property type="project" value="UniProtKB-KW"/>
</dbReference>
<evidence type="ECO:0000256" key="9">
    <source>
        <dbReference type="ARBA" id="ARBA00022723"/>
    </source>
</evidence>
<dbReference type="GO" id="GO:0000049">
    <property type="term" value="F:tRNA binding"/>
    <property type="evidence" value="ECO:0007669"/>
    <property type="project" value="UniProtKB-KW"/>
</dbReference>
<dbReference type="CDD" id="cd00814">
    <property type="entry name" value="MetRS_core"/>
    <property type="match status" value="1"/>
</dbReference>
<evidence type="ECO:0000256" key="11">
    <source>
        <dbReference type="ARBA" id="ARBA00022833"/>
    </source>
</evidence>
<dbReference type="GO" id="GO:0006431">
    <property type="term" value="P:methionyl-tRNA aminoacylation"/>
    <property type="evidence" value="ECO:0007669"/>
    <property type="project" value="InterPro"/>
</dbReference>
<dbReference type="Pfam" id="PF09334">
    <property type="entry name" value="tRNA-synt_1g"/>
    <property type="match status" value="1"/>
</dbReference>
<keyword evidence="14" id="KW-0648">Protein biosynthesis</keyword>
<dbReference type="CDD" id="cd02800">
    <property type="entry name" value="tRNA_bind_EcMetRS_like"/>
    <property type="match status" value="1"/>
</dbReference>
<dbReference type="GO" id="GO:0017101">
    <property type="term" value="C:aminoacyl-tRNA synthetase multienzyme complex"/>
    <property type="evidence" value="ECO:0007669"/>
    <property type="project" value="TreeGrafter"/>
</dbReference>
<comment type="subunit">
    <text evidence="3">Homodimer.</text>
</comment>
<dbReference type="FunFam" id="2.40.50.140:FF:000042">
    <property type="entry name" value="Methionine--tRNA ligase"/>
    <property type="match status" value="1"/>
</dbReference>
<name>A0A0W8EB02_9ZZZZ</name>
<dbReference type="GO" id="GO:0005524">
    <property type="term" value="F:ATP binding"/>
    <property type="evidence" value="ECO:0007669"/>
    <property type="project" value="UniProtKB-KW"/>
</dbReference>
<evidence type="ECO:0000256" key="14">
    <source>
        <dbReference type="ARBA" id="ARBA00022917"/>
    </source>
</evidence>
<sequence>MSERPVLVTCGLPYTNGPCHLGHLRTYVPADLFVRYLRRTGHEVVFICGSDNHGTPIVVSAEHAGVSPRALSEQYHAHFDQTFRRMDVIFDHFGMTDDRTNHERTASIVEALIRRGDVYAKVIQQSYCTKCRRFLPDRYVEGICPHCGTPARGDECDQGCGKHLEPGEIREPSCMVCGTRAESRDQEHYFFRLSTYKDFLLPYLDTLGGTLNARNYARGWVNDELHDWCITRTLDWGVKFPGRDDLVVYVWVDAPIGYISFTEEWAEKSGRSWKDYWCGDPTRIIHFIGGDIIYHHCIFWPALLKGAGYGVPHAVVASGMLKVDDHKFSKSRGYVVWTNEDYLDRGLPADYLRYYLLAYTNHTKELNFSWKVFQERINNELVNTLGNFVYRTLFFARKEFGGIPDLPVRAETVAEIGKALALVDRSMHEYEFKAAIDEMMTLAAYGNNYIQTAAPWKLIKSDRDAAAQVIKDCVVLVKALALLFEPVIPAKAREMWEMLGYGDLIADHPVNEALLDIPAGPLPAPRPVFAKLEDDFIGEMDTLLAHRVREAGKKESKTEMIPFEEFCKLDIRTGTVLSAEKVPKSNKLLKIMVDIGGEVRQVVAGMAQFYTPEEMTGKSVVVVTNLQPATIFGIESRGMILAAGDTASLLMPEKPVEPGTKIR</sequence>
<dbReference type="NCBIfam" id="TIGR00399">
    <property type="entry name" value="metG_C_term"/>
    <property type="match status" value="1"/>
</dbReference>
<dbReference type="SUPFAM" id="SSF50249">
    <property type="entry name" value="Nucleic acid-binding proteins"/>
    <property type="match status" value="1"/>
</dbReference>
<comment type="subcellular location">
    <subcellularLocation>
        <location evidence="2">Cytoplasm</location>
    </subcellularLocation>
</comment>
<keyword evidence="9" id="KW-0479">Metal-binding</keyword>
<evidence type="ECO:0000256" key="6">
    <source>
        <dbReference type="ARBA" id="ARBA00022490"/>
    </source>
</evidence>
<dbReference type="Gene3D" id="3.40.50.620">
    <property type="entry name" value="HUPs"/>
    <property type="match status" value="1"/>
</dbReference>
<evidence type="ECO:0000256" key="10">
    <source>
        <dbReference type="ARBA" id="ARBA00022741"/>
    </source>
</evidence>
<evidence type="ECO:0000259" key="18">
    <source>
        <dbReference type="PROSITE" id="PS50886"/>
    </source>
</evidence>
<dbReference type="NCBIfam" id="TIGR00398">
    <property type="entry name" value="metG"/>
    <property type="match status" value="1"/>
</dbReference>
<keyword evidence="15 19" id="KW-0030">Aminoacyl-tRNA synthetase</keyword>
<dbReference type="Gene3D" id="1.10.730.10">
    <property type="entry name" value="Isoleucyl-tRNA Synthetase, Domain 1"/>
    <property type="match status" value="1"/>
</dbReference>
<gene>
    <name evidence="19" type="ORF">ASZ90_016788</name>
</gene>
<keyword evidence="13" id="KW-0694">RNA-binding</keyword>
<dbReference type="SUPFAM" id="SSF47323">
    <property type="entry name" value="Anticodon-binding domain of a subclass of class I aminoacyl-tRNA synthetases"/>
    <property type="match status" value="1"/>
</dbReference>
<dbReference type="GO" id="GO:0005829">
    <property type="term" value="C:cytosol"/>
    <property type="evidence" value="ECO:0007669"/>
    <property type="project" value="TreeGrafter"/>
</dbReference>
<evidence type="ECO:0000256" key="5">
    <source>
        <dbReference type="ARBA" id="ARBA00018753"/>
    </source>
</evidence>
<reference evidence="19" key="1">
    <citation type="journal article" date="2015" name="Proc. Natl. Acad. Sci. U.S.A.">
        <title>Networks of energetic and metabolic interactions define dynamics in microbial communities.</title>
        <authorList>
            <person name="Embree M."/>
            <person name="Liu J.K."/>
            <person name="Al-Bassam M.M."/>
            <person name="Zengler K."/>
        </authorList>
    </citation>
    <scope>NUCLEOTIDE SEQUENCE</scope>
</reference>
<dbReference type="InterPro" id="IPR041872">
    <property type="entry name" value="Anticodon_Met"/>
</dbReference>
<keyword evidence="11" id="KW-0862">Zinc</keyword>
<evidence type="ECO:0000256" key="2">
    <source>
        <dbReference type="ARBA" id="ARBA00004496"/>
    </source>
</evidence>
<dbReference type="SUPFAM" id="SSF52374">
    <property type="entry name" value="Nucleotidylyl transferase"/>
    <property type="match status" value="1"/>
</dbReference>
<dbReference type="Gene3D" id="2.20.28.20">
    <property type="entry name" value="Methionyl-tRNA synthetase, Zn-domain"/>
    <property type="match status" value="1"/>
</dbReference>
<dbReference type="InterPro" id="IPR023458">
    <property type="entry name" value="Met-tRNA_ligase_1"/>
</dbReference>
<keyword evidence="8 19" id="KW-0436">Ligase</keyword>
<proteinExistence type="inferred from homology"/>
<comment type="caution">
    <text evidence="19">The sequence shown here is derived from an EMBL/GenBank/DDBJ whole genome shotgun (WGS) entry which is preliminary data.</text>
</comment>
<evidence type="ECO:0000256" key="17">
    <source>
        <dbReference type="ARBA" id="ARBA00047364"/>
    </source>
</evidence>
<dbReference type="PRINTS" id="PR01041">
    <property type="entry name" value="TRNASYNTHMET"/>
</dbReference>
<evidence type="ECO:0000256" key="13">
    <source>
        <dbReference type="ARBA" id="ARBA00022884"/>
    </source>
</evidence>
<dbReference type="InterPro" id="IPR029038">
    <property type="entry name" value="MetRS_Zn"/>
</dbReference>
<dbReference type="EMBL" id="LNQE01001766">
    <property type="protein sequence ID" value="KUG05808.1"/>
    <property type="molecule type" value="Genomic_DNA"/>
</dbReference>
<keyword evidence="7" id="KW-0820">tRNA-binding</keyword>
<evidence type="ECO:0000256" key="8">
    <source>
        <dbReference type="ARBA" id="ARBA00022598"/>
    </source>
</evidence>
<dbReference type="CDD" id="cd07957">
    <property type="entry name" value="Anticodon_Ia_Met"/>
    <property type="match status" value="1"/>
</dbReference>
<protein>
    <recommendedName>
        <fullName evidence="5">Methionine--tRNA ligase</fullName>
        <ecNumber evidence="4">6.1.1.10</ecNumber>
    </recommendedName>
    <alternativeName>
        <fullName evidence="16">Methionyl-tRNA synthetase</fullName>
    </alternativeName>
</protein>
<keyword evidence="10" id="KW-0547">Nucleotide-binding</keyword>
<dbReference type="NCBIfam" id="NF001100">
    <property type="entry name" value="PRK00133.1"/>
    <property type="match status" value="1"/>
</dbReference>
<accession>A0A0W8EB02</accession>
<dbReference type="Gene3D" id="2.40.50.140">
    <property type="entry name" value="Nucleic acid-binding proteins"/>
    <property type="match status" value="1"/>
</dbReference>
<keyword evidence="12" id="KW-0067">ATP-binding</keyword>
<comment type="catalytic activity">
    <reaction evidence="17">
        <text>tRNA(Met) + L-methionine + ATP = L-methionyl-tRNA(Met) + AMP + diphosphate</text>
        <dbReference type="Rhea" id="RHEA:13481"/>
        <dbReference type="Rhea" id="RHEA-COMP:9667"/>
        <dbReference type="Rhea" id="RHEA-COMP:9698"/>
        <dbReference type="ChEBI" id="CHEBI:30616"/>
        <dbReference type="ChEBI" id="CHEBI:33019"/>
        <dbReference type="ChEBI" id="CHEBI:57844"/>
        <dbReference type="ChEBI" id="CHEBI:78442"/>
        <dbReference type="ChEBI" id="CHEBI:78530"/>
        <dbReference type="ChEBI" id="CHEBI:456215"/>
        <dbReference type="EC" id="6.1.1.10"/>
    </reaction>
</comment>
<comment type="function">
    <text evidence="1">Is required not only for elongation of protein synthesis but also for the initiation of all mRNA translation through initiator tRNA(fMet) aminoacylation.</text>
</comment>
<evidence type="ECO:0000256" key="1">
    <source>
        <dbReference type="ARBA" id="ARBA00003314"/>
    </source>
</evidence>
<dbReference type="Pfam" id="PF01588">
    <property type="entry name" value="tRNA_bind"/>
    <property type="match status" value="1"/>
</dbReference>
<dbReference type="EC" id="6.1.1.10" evidence="4"/>
<dbReference type="InterPro" id="IPR014758">
    <property type="entry name" value="Met-tRNA_synth"/>
</dbReference>
<organism evidence="19">
    <name type="scientific">hydrocarbon metagenome</name>
    <dbReference type="NCBI Taxonomy" id="938273"/>
    <lineage>
        <taxon>unclassified sequences</taxon>
        <taxon>metagenomes</taxon>
        <taxon>ecological metagenomes</taxon>
    </lineage>
</organism>
<evidence type="ECO:0000256" key="3">
    <source>
        <dbReference type="ARBA" id="ARBA00011738"/>
    </source>
</evidence>
<keyword evidence="6" id="KW-0963">Cytoplasm</keyword>
<dbReference type="AlphaFoldDB" id="A0A0W8EB02"/>
<evidence type="ECO:0000256" key="15">
    <source>
        <dbReference type="ARBA" id="ARBA00023146"/>
    </source>
</evidence>
<evidence type="ECO:0000256" key="16">
    <source>
        <dbReference type="ARBA" id="ARBA00030904"/>
    </source>
</evidence>
<evidence type="ECO:0000256" key="4">
    <source>
        <dbReference type="ARBA" id="ARBA00012838"/>
    </source>
</evidence>